<feature type="transmembrane region" description="Helical" evidence="5">
    <location>
        <begin position="111"/>
        <end position="131"/>
    </location>
</feature>
<dbReference type="PANTHER" id="PTHR37422">
    <property type="entry name" value="TEICHURONIC ACID BIOSYNTHESIS PROTEIN TUAE"/>
    <property type="match status" value="1"/>
</dbReference>
<proteinExistence type="predicted"/>
<dbReference type="Proteomes" id="UP000286990">
    <property type="component" value="Unassembled WGS sequence"/>
</dbReference>
<reference evidence="8" key="2">
    <citation type="submission" date="2018-12" db="EMBL/GenBank/DDBJ databases">
        <title>Maribacter lutimaris sp. nov., isolated from marine sediment.</title>
        <authorList>
            <person name="Kim K.K."/>
        </authorList>
    </citation>
    <scope>NUCLEOTIDE SEQUENCE [LARGE SCALE GENOMIC DNA]</scope>
    <source>
        <strain evidence="8">PoM-212</strain>
    </source>
</reference>
<feature type="transmembrane region" description="Helical" evidence="5">
    <location>
        <begin position="347"/>
        <end position="380"/>
    </location>
</feature>
<evidence type="ECO:0000313" key="7">
    <source>
        <dbReference type="EMBL" id="RRQ50020.1"/>
    </source>
</evidence>
<evidence type="ECO:0000256" key="4">
    <source>
        <dbReference type="ARBA" id="ARBA00023136"/>
    </source>
</evidence>
<sequence>MMMTFKFGSIRNNLHYKGALLYAFFIPLHPKMATLAIIIWLFLSMISYKSGNVVKNKFLWLLPLFYVSYAVGFLNSGISDYGFIESKLSLLAFPVLFFIHDYSLQQRMDMLRALVAGLTLAGFVCLLVATYRSTSIENGIFVFQANVLSGKGFVESIMYGGNYFFGRHFSIFHQTVYFALYLCIGIAVLMFRPNEFKPLLRIVLIMFFLALLFLISNKASFIALVMVLQMLLFFSTYSVRQKVRGLAISIAVTLLFVFGNPRAREAIRKVVVDGITINKNERYGFGTRLLSWDAAFNLIQQKPILGYGHENTQKQLNTYYLKNNYTFALKESYNAHNLWLQSWLENGIVAVLLLLCVFSVLFSKSVGSPLFLSFVLILLVNSIFEGMFNRFSGISFVSFICCYIMTNPKKGGVVDEA</sequence>
<dbReference type="EMBL" id="QUSX01000001">
    <property type="protein sequence ID" value="RRQ50020.1"/>
    <property type="molecule type" value="Genomic_DNA"/>
</dbReference>
<dbReference type="GO" id="GO:0016020">
    <property type="term" value="C:membrane"/>
    <property type="evidence" value="ECO:0007669"/>
    <property type="project" value="UniProtKB-SubCell"/>
</dbReference>
<protein>
    <submittedName>
        <fullName evidence="7">O-antigen ligase family protein</fullName>
    </submittedName>
</protein>
<evidence type="ECO:0000259" key="6">
    <source>
        <dbReference type="Pfam" id="PF04932"/>
    </source>
</evidence>
<dbReference type="PANTHER" id="PTHR37422:SF13">
    <property type="entry name" value="LIPOPOLYSACCHARIDE BIOSYNTHESIS PROTEIN PA4999-RELATED"/>
    <property type="match status" value="1"/>
</dbReference>
<evidence type="ECO:0000256" key="1">
    <source>
        <dbReference type="ARBA" id="ARBA00004141"/>
    </source>
</evidence>
<keyword evidence="8" id="KW-1185">Reference proteome</keyword>
<keyword evidence="3 5" id="KW-1133">Transmembrane helix</keyword>
<feature type="transmembrane region" description="Helical" evidence="5">
    <location>
        <begin position="171"/>
        <end position="191"/>
    </location>
</feature>
<keyword evidence="2 5" id="KW-0812">Transmembrane</keyword>
<feature type="transmembrane region" description="Helical" evidence="5">
    <location>
        <begin position="58"/>
        <end position="75"/>
    </location>
</feature>
<comment type="subcellular location">
    <subcellularLocation>
        <location evidence="1">Membrane</location>
        <topology evidence="1">Multi-pass membrane protein</topology>
    </subcellularLocation>
</comment>
<accession>A0A3R8RPR6</accession>
<feature type="domain" description="O-antigen ligase-related" evidence="6">
    <location>
        <begin position="206"/>
        <end position="355"/>
    </location>
</feature>
<dbReference type="InterPro" id="IPR051533">
    <property type="entry name" value="WaaL-like"/>
</dbReference>
<dbReference type="OrthoDB" id="1430552at2"/>
<dbReference type="Pfam" id="PF04932">
    <property type="entry name" value="Wzy_C"/>
    <property type="match status" value="1"/>
</dbReference>
<comment type="caution">
    <text evidence="7">The sequence shown here is derived from an EMBL/GenBank/DDBJ whole genome shotgun (WGS) entry which is preliminary data.</text>
</comment>
<gene>
    <name evidence="7" type="ORF">DZC72_05430</name>
</gene>
<evidence type="ECO:0000256" key="2">
    <source>
        <dbReference type="ARBA" id="ARBA00022692"/>
    </source>
</evidence>
<feature type="transmembrane region" description="Helical" evidence="5">
    <location>
        <begin position="221"/>
        <end position="239"/>
    </location>
</feature>
<evidence type="ECO:0000256" key="3">
    <source>
        <dbReference type="ARBA" id="ARBA00022989"/>
    </source>
</evidence>
<dbReference type="GO" id="GO:0016874">
    <property type="term" value="F:ligase activity"/>
    <property type="evidence" value="ECO:0007669"/>
    <property type="project" value="UniProtKB-KW"/>
</dbReference>
<dbReference type="RefSeq" id="WP_125221835.1">
    <property type="nucleotide sequence ID" value="NZ_QUSX01000001.1"/>
</dbReference>
<feature type="transmembrane region" description="Helical" evidence="5">
    <location>
        <begin position="20"/>
        <end position="46"/>
    </location>
</feature>
<feature type="transmembrane region" description="Helical" evidence="5">
    <location>
        <begin position="198"/>
        <end position="215"/>
    </location>
</feature>
<organism evidence="7 8">
    <name type="scientific">Maribacter algicola</name>
    <dbReference type="NCBI Taxonomy" id="2498892"/>
    <lineage>
        <taxon>Bacteria</taxon>
        <taxon>Pseudomonadati</taxon>
        <taxon>Bacteroidota</taxon>
        <taxon>Flavobacteriia</taxon>
        <taxon>Flavobacteriales</taxon>
        <taxon>Flavobacteriaceae</taxon>
        <taxon>Maribacter</taxon>
    </lineage>
</organism>
<keyword evidence="7" id="KW-0436">Ligase</keyword>
<reference evidence="8" key="1">
    <citation type="submission" date="2018-08" db="EMBL/GenBank/DDBJ databases">
        <authorList>
            <person name="Khan S.A."/>
            <person name="J S.E."/>
        </authorList>
    </citation>
    <scope>NUCLEOTIDE SEQUENCE [LARGE SCALE GENOMIC DNA]</scope>
    <source>
        <strain evidence="8">PoM-212</strain>
    </source>
</reference>
<feature type="transmembrane region" description="Helical" evidence="5">
    <location>
        <begin position="387"/>
        <end position="406"/>
    </location>
</feature>
<name>A0A3R8RPR6_9FLAO</name>
<evidence type="ECO:0000313" key="8">
    <source>
        <dbReference type="Proteomes" id="UP000286990"/>
    </source>
</evidence>
<evidence type="ECO:0000256" key="5">
    <source>
        <dbReference type="SAM" id="Phobius"/>
    </source>
</evidence>
<dbReference type="AlphaFoldDB" id="A0A3R8RPR6"/>
<dbReference type="InterPro" id="IPR007016">
    <property type="entry name" value="O-antigen_ligase-rel_domated"/>
</dbReference>
<keyword evidence="4 5" id="KW-0472">Membrane</keyword>